<dbReference type="Proteomes" id="UP000665020">
    <property type="component" value="Chromosome"/>
</dbReference>
<gene>
    <name evidence="13" type="ORF">GM661_05855</name>
</gene>
<keyword evidence="5" id="KW-0808">Transferase</keyword>
<dbReference type="InterPro" id="IPR004358">
    <property type="entry name" value="Sig_transdc_His_kin-like_C"/>
</dbReference>
<dbReference type="EMBL" id="CP046640">
    <property type="protein sequence ID" value="QTL97539.1"/>
    <property type="molecule type" value="Genomic_DNA"/>
</dbReference>
<comment type="subcellular location">
    <subcellularLocation>
        <location evidence="2">Membrane</location>
        <topology evidence="2">Multi-pass membrane protein</topology>
    </subcellularLocation>
</comment>
<dbReference type="Gene3D" id="3.30.565.10">
    <property type="entry name" value="Histidine kinase-like ATPase, C-terminal domain"/>
    <property type="match status" value="1"/>
</dbReference>
<dbReference type="PANTHER" id="PTHR45528:SF8">
    <property type="entry name" value="HISTIDINE KINASE"/>
    <property type="match status" value="1"/>
</dbReference>
<feature type="transmembrane region" description="Helical" evidence="11">
    <location>
        <begin position="7"/>
        <end position="23"/>
    </location>
</feature>
<evidence type="ECO:0000256" key="7">
    <source>
        <dbReference type="ARBA" id="ARBA00022777"/>
    </source>
</evidence>
<dbReference type="Gene3D" id="1.10.287.130">
    <property type="match status" value="1"/>
</dbReference>
<keyword evidence="10 11" id="KW-0472">Membrane</keyword>
<organism evidence="13 14">
    <name type="scientific">Iocasia fonsfrigidae</name>
    <dbReference type="NCBI Taxonomy" id="2682810"/>
    <lineage>
        <taxon>Bacteria</taxon>
        <taxon>Bacillati</taxon>
        <taxon>Bacillota</taxon>
        <taxon>Clostridia</taxon>
        <taxon>Halanaerobiales</taxon>
        <taxon>Halanaerobiaceae</taxon>
        <taxon>Iocasia</taxon>
    </lineage>
</organism>
<dbReference type="AlphaFoldDB" id="A0A8A7KDM9"/>
<dbReference type="InterPro" id="IPR050398">
    <property type="entry name" value="HssS/ArlS-like"/>
</dbReference>
<dbReference type="SMART" id="SM00388">
    <property type="entry name" value="HisKA"/>
    <property type="match status" value="1"/>
</dbReference>
<dbReference type="RefSeq" id="WP_230869172.1">
    <property type="nucleotide sequence ID" value="NZ_CP046640.1"/>
</dbReference>
<dbReference type="PRINTS" id="PR00344">
    <property type="entry name" value="BCTRLSENSOR"/>
</dbReference>
<evidence type="ECO:0000256" key="8">
    <source>
        <dbReference type="ARBA" id="ARBA00022989"/>
    </source>
</evidence>
<evidence type="ECO:0000256" key="9">
    <source>
        <dbReference type="ARBA" id="ARBA00023012"/>
    </source>
</evidence>
<dbReference type="InterPro" id="IPR036097">
    <property type="entry name" value="HisK_dim/P_sf"/>
</dbReference>
<comment type="catalytic activity">
    <reaction evidence="1">
        <text>ATP + protein L-histidine = ADP + protein N-phospho-L-histidine.</text>
        <dbReference type="EC" id="2.7.13.3"/>
    </reaction>
</comment>
<evidence type="ECO:0000259" key="12">
    <source>
        <dbReference type="PROSITE" id="PS50109"/>
    </source>
</evidence>
<dbReference type="InterPro" id="IPR003661">
    <property type="entry name" value="HisK_dim/P_dom"/>
</dbReference>
<dbReference type="PANTHER" id="PTHR45528">
    <property type="entry name" value="SENSOR HISTIDINE KINASE CPXA"/>
    <property type="match status" value="1"/>
</dbReference>
<sequence>MFKFELGLIIFLLILNITLVFLIEISLFGLIIIILLCFVTIILLYRIIKRKNLYQLILNHLKDISTGNLNRRIHIGDTDIYSELLLVLNQITERLQEEIIKSKEADGIRKRLLSNISHDIRTPLTSILGYLEALRDDLALDKEEREKYLNILLIKAVNLKEMIDEIFQMARLDADDFELDFQLFDLTEIIRECLIDFLPGIKQKGLDMKIDIPEEECIIYADRLSVERIIDNILKNSIEYGKDGGFIGIELSHTKKGFILSIWDKGPGIEKKEIPYVFERLYMGNKSRNKSLVGSGSGLGLAIAKKLLEEHGGKITLESIPWEKTVFQLYFPGN</sequence>
<dbReference type="CDD" id="cd00082">
    <property type="entry name" value="HisKA"/>
    <property type="match status" value="1"/>
</dbReference>
<keyword evidence="14" id="KW-1185">Reference proteome</keyword>
<dbReference type="SUPFAM" id="SSF55874">
    <property type="entry name" value="ATPase domain of HSP90 chaperone/DNA topoisomerase II/histidine kinase"/>
    <property type="match status" value="1"/>
</dbReference>
<reference evidence="13" key="1">
    <citation type="submission" date="2019-12" db="EMBL/GenBank/DDBJ databases">
        <authorList>
            <person name="zhang j."/>
            <person name="sun C.M."/>
        </authorList>
    </citation>
    <scope>NUCLEOTIDE SEQUENCE</scope>
    <source>
        <strain evidence="13">NS-1</strain>
    </source>
</reference>
<keyword evidence="9" id="KW-0902">Two-component regulatory system</keyword>
<feature type="transmembrane region" description="Helical" evidence="11">
    <location>
        <begin position="29"/>
        <end position="48"/>
    </location>
</feature>
<proteinExistence type="predicted"/>
<name>A0A8A7KDM9_9FIRM</name>
<dbReference type="InterPro" id="IPR005467">
    <property type="entry name" value="His_kinase_dom"/>
</dbReference>
<dbReference type="GO" id="GO:0005886">
    <property type="term" value="C:plasma membrane"/>
    <property type="evidence" value="ECO:0007669"/>
    <property type="project" value="TreeGrafter"/>
</dbReference>
<dbReference type="SMART" id="SM00387">
    <property type="entry name" value="HATPase_c"/>
    <property type="match status" value="1"/>
</dbReference>
<evidence type="ECO:0000256" key="6">
    <source>
        <dbReference type="ARBA" id="ARBA00022692"/>
    </source>
</evidence>
<keyword evidence="6 11" id="KW-0812">Transmembrane</keyword>
<evidence type="ECO:0000256" key="5">
    <source>
        <dbReference type="ARBA" id="ARBA00022679"/>
    </source>
</evidence>
<keyword evidence="8 11" id="KW-1133">Transmembrane helix</keyword>
<protein>
    <recommendedName>
        <fullName evidence="3">histidine kinase</fullName>
        <ecNumber evidence="3">2.7.13.3</ecNumber>
    </recommendedName>
</protein>
<dbReference type="PROSITE" id="PS50109">
    <property type="entry name" value="HIS_KIN"/>
    <property type="match status" value="1"/>
</dbReference>
<keyword evidence="7 13" id="KW-0418">Kinase</keyword>
<dbReference type="KEGG" id="ifn:GM661_05855"/>
<evidence type="ECO:0000256" key="10">
    <source>
        <dbReference type="ARBA" id="ARBA00023136"/>
    </source>
</evidence>
<dbReference type="GO" id="GO:0000155">
    <property type="term" value="F:phosphorelay sensor kinase activity"/>
    <property type="evidence" value="ECO:0007669"/>
    <property type="project" value="InterPro"/>
</dbReference>
<feature type="domain" description="Histidine kinase" evidence="12">
    <location>
        <begin position="115"/>
        <end position="334"/>
    </location>
</feature>
<dbReference type="Pfam" id="PF02518">
    <property type="entry name" value="HATPase_c"/>
    <property type="match status" value="1"/>
</dbReference>
<evidence type="ECO:0000313" key="13">
    <source>
        <dbReference type="EMBL" id="QTL97539.1"/>
    </source>
</evidence>
<dbReference type="SUPFAM" id="SSF47384">
    <property type="entry name" value="Homodimeric domain of signal transducing histidine kinase"/>
    <property type="match status" value="1"/>
</dbReference>
<evidence type="ECO:0000313" key="14">
    <source>
        <dbReference type="Proteomes" id="UP000665020"/>
    </source>
</evidence>
<dbReference type="FunFam" id="1.10.287.130:FF:000001">
    <property type="entry name" value="Two-component sensor histidine kinase"/>
    <property type="match status" value="1"/>
</dbReference>
<dbReference type="InterPro" id="IPR003594">
    <property type="entry name" value="HATPase_dom"/>
</dbReference>
<evidence type="ECO:0000256" key="4">
    <source>
        <dbReference type="ARBA" id="ARBA00022553"/>
    </source>
</evidence>
<dbReference type="EC" id="2.7.13.3" evidence="3"/>
<keyword evidence="4" id="KW-0597">Phosphoprotein</keyword>
<evidence type="ECO:0000256" key="2">
    <source>
        <dbReference type="ARBA" id="ARBA00004141"/>
    </source>
</evidence>
<dbReference type="Pfam" id="PF00512">
    <property type="entry name" value="HisKA"/>
    <property type="match status" value="1"/>
</dbReference>
<evidence type="ECO:0000256" key="11">
    <source>
        <dbReference type="SAM" id="Phobius"/>
    </source>
</evidence>
<evidence type="ECO:0000256" key="3">
    <source>
        <dbReference type="ARBA" id="ARBA00012438"/>
    </source>
</evidence>
<evidence type="ECO:0000256" key="1">
    <source>
        <dbReference type="ARBA" id="ARBA00000085"/>
    </source>
</evidence>
<dbReference type="InterPro" id="IPR036890">
    <property type="entry name" value="HATPase_C_sf"/>
</dbReference>
<accession>A0A8A7KDM9</accession>